<dbReference type="SUPFAM" id="SSF54106">
    <property type="entry name" value="LysM domain"/>
    <property type="match status" value="1"/>
</dbReference>
<dbReference type="InterPro" id="IPR036779">
    <property type="entry name" value="LysM_dom_sf"/>
</dbReference>
<keyword evidence="3" id="KW-1185">Reference proteome</keyword>
<proteinExistence type="predicted"/>
<organism evidence="2 3">
    <name type="scientific">Extensimonas vulgaris</name>
    <dbReference type="NCBI Taxonomy" id="1031594"/>
    <lineage>
        <taxon>Bacteria</taxon>
        <taxon>Pseudomonadati</taxon>
        <taxon>Pseudomonadota</taxon>
        <taxon>Betaproteobacteria</taxon>
        <taxon>Burkholderiales</taxon>
        <taxon>Comamonadaceae</taxon>
        <taxon>Extensimonas</taxon>
    </lineage>
</organism>
<dbReference type="Pfam" id="PF01476">
    <property type="entry name" value="LysM"/>
    <property type="match status" value="1"/>
</dbReference>
<evidence type="ECO:0000313" key="3">
    <source>
        <dbReference type="Proteomes" id="UP000252174"/>
    </source>
</evidence>
<dbReference type="PANTHER" id="PTHR34700:SF4">
    <property type="entry name" value="PHAGE-LIKE ELEMENT PBSX PROTEIN XKDP"/>
    <property type="match status" value="1"/>
</dbReference>
<dbReference type="EMBL" id="QPJU01000006">
    <property type="protein sequence ID" value="RCX09180.1"/>
    <property type="molecule type" value="Genomic_DNA"/>
</dbReference>
<comment type="caution">
    <text evidence="2">The sequence shown here is derived from an EMBL/GenBank/DDBJ whole genome shotgun (WGS) entry which is preliminary data.</text>
</comment>
<dbReference type="Proteomes" id="UP000252174">
    <property type="component" value="Unassembled WGS sequence"/>
</dbReference>
<evidence type="ECO:0000259" key="1">
    <source>
        <dbReference type="PROSITE" id="PS51782"/>
    </source>
</evidence>
<dbReference type="SMART" id="SM00257">
    <property type="entry name" value="LysM"/>
    <property type="match status" value="1"/>
</dbReference>
<dbReference type="CDD" id="cd00118">
    <property type="entry name" value="LysM"/>
    <property type="match status" value="1"/>
</dbReference>
<feature type="domain" description="LysM" evidence="1">
    <location>
        <begin position="70"/>
        <end position="119"/>
    </location>
</feature>
<dbReference type="PROSITE" id="PS51782">
    <property type="entry name" value="LYSM"/>
    <property type="match status" value="1"/>
</dbReference>
<accession>A0A369AIK1</accession>
<gene>
    <name evidence="2" type="ORF">DFR45_10668</name>
</gene>
<dbReference type="PANTHER" id="PTHR34700">
    <property type="entry name" value="POTASSIUM BINDING PROTEIN KBP"/>
    <property type="match status" value="1"/>
</dbReference>
<sequence>MTMASMRGQSTRWGRAAVLAAAGGFALAAALYAPGAQAQKYPITSGQRATAQQVAQRGVPLSELAPNAPDKYVVKRGDTLWRISGLYLKRPWRWPELWGMNLQSIRNPHLIYPGQTLYLIKDGGYARLATNPEGDIETVRATPRVRTESLADTALPTLDPQAIEPFLEEPLIVDEETLANAPHIVATTEERVLMAEGNRIYARGPADAPLLLGPGKPRYFRIYRDGKPLQDPETGEILGYEAHYLGKAELLRSETPGTAGTEQTPAADPIPATLQLGQTKEEVRAGDRLLPAPQREFLNFTPRAPQVPVDARVVSVYGSAALANAAQNQVIAINRGRRDGMESGQVLAILSQGARIVDKADPDRPMVQLPNERNGLGMVFRTFERVSYVLILEIHAPVRIGDKLTQPQ</sequence>
<protein>
    <submittedName>
        <fullName evidence="2">LysM domain-containing protein</fullName>
    </submittedName>
</protein>
<evidence type="ECO:0000313" key="2">
    <source>
        <dbReference type="EMBL" id="RCX09180.1"/>
    </source>
</evidence>
<dbReference type="Gene3D" id="3.10.350.10">
    <property type="entry name" value="LysM domain"/>
    <property type="match status" value="1"/>
</dbReference>
<dbReference type="OrthoDB" id="9765158at2"/>
<dbReference type="AlphaFoldDB" id="A0A369AIK1"/>
<name>A0A369AIK1_9BURK</name>
<dbReference type="InterPro" id="IPR018392">
    <property type="entry name" value="LysM"/>
</dbReference>
<reference evidence="2 3" key="1">
    <citation type="submission" date="2018-07" db="EMBL/GenBank/DDBJ databases">
        <title>Genomic Encyclopedia of Type Strains, Phase IV (KMG-IV): sequencing the most valuable type-strain genomes for metagenomic binning, comparative biology and taxonomic classification.</title>
        <authorList>
            <person name="Goeker M."/>
        </authorList>
    </citation>
    <scope>NUCLEOTIDE SEQUENCE [LARGE SCALE GENOMIC DNA]</scope>
    <source>
        <strain evidence="2 3">DSM 100911</strain>
    </source>
</reference>
<dbReference type="InterPro" id="IPR052196">
    <property type="entry name" value="Bact_Kbp"/>
</dbReference>